<protein>
    <submittedName>
        <fullName evidence="2">Uncharacterized protein</fullName>
    </submittedName>
</protein>
<gene>
    <name evidence="2" type="ORF">TOA249_LOCUS9742</name>
</gene>
<dbReference type="Proteomes" id="UP000663838">
    <property type="component" value="Unassembled WGS sequence"/>
</dbReference>
<reference evidence="2" key="1">
    <citation type="submission" date="2021-02" db="EMBL/GenBank/DDBJ databases">
        <authorList>
            <person name="Nowell W R."/>
        </authorList>
    </citation>
    <scope>NUCLEOTIDE SEQUENCE</scope>
</reference>
<name>A0A821BIB5_9BILA</name>
<evidence type="ECO:0000313" key="2">
    <source>
        <dbReference type="EMBL" id="CAF4588117.1"/>
    </source>
</evidence>
<proteinExistence type="predicted"/>
<comment type="caution">
    <text evidence="2">The sequence shown here is derived from an EMBL/GenBank/DDBJ whole genome shotgun (WGS) entry which is preliminary data.</text>
</comment>
<dbReference type="AlphaFoldDB" id="A0A821BIB5"/>
<sequence>MARISIVMFIQLAVCISISHAALTCYSCSNCGITWNDSKATIVQTSGSGDYCRKTVAGVVINRDFSSSCSSANVLGHGIFCCDTDLYHSKINDVQFAQNTEALTCFGVSFFAPTSATKDIHFDYNIDDDDEQVIMPGTSQYLIESLDDVVVSPRTQSLEQIVDNLSKQ</sequence>
<accession>A0A821BIB5</accession>
<organism evidence="2 3">
    <name type="scientific">Rotaria socialis</name>
    <dbReference type="NCBI Taxonomy" id="392032"/>
    <lineage>
        <taxon>Eukaryota</taxon>
        <taxon>Metazoa</taxon>
        <taxon>Spiralia</taxon>
        <taxon>Gnathifera</taxon>
        <taxon>Rotifera</taxon>
        <taxon>Eurotatoria</taxon>
        <taxon>Bdelloidea</taxon>
        <taxon>Philodinida</taxon>
        <taxon>Philodinidae</taxon>
        <taxon>Rotaria</taxon>
    </lineage>
</organism>
<dbReference type="EMBL" id="CAJOBS010000490">
    <property type="protein sequence ID" value="CAF4588117.1"/>
    <property type="molecule type" value="Genomic_DNA"/>
</dbReference>
<evidence type="ECO:0000256" key="1">
    <source>
        <dbReference type="SAM" id="SignalP"/>
    </source>
</evidence>
<feature type="signal peptide" evidence="1">
    <location>
        <begin position="1"/>
        <end position="21"/>
    </location>
</feature>
<keyword evidence="1" id="KW-0732">Signal</keyword>
<evidence type="ECO:0000313" key="3">
    <source>
        <dbReference type="Proteomes" id="UP000663838"/>
    </source>
</evidence>
<feature type="chain" id="PRO_5032609029" evidence="1">
    <location>
        <begin position="22"/>
        <end position="168"/>
    </location>
</feature>